<dbReference type="Pfam" id="PF13426">
    <property type="entry name" value="PAS_9"/>
    <property type="match status" value="1"/>
</dbReference>
<comment type="caution">
    <text evidence="5">The sequence shown here is derived from an EMBL/GenBank/DDBJ whole genome shotgun (WGS) entry which is preliminary data.</text>
</comment>
<dbReference type="InterPro" id="IPR052155">
    <property type="entry name" value="Biofilm_reg_signaling"/>
</dbReference>
<dbReference type="InterPro" id="IPR001633">
    <property type="entry name" value="EAL_dom"/>
</dbReference>
<organism evidence="5 6">
    <name type="scientific">Massilia cellulosiltytica</name>
    <dbReference type="NCBI Taxonomy" id="2683234"/>
    <lineage>
        <taxon>Bacteria</taxon>
        <taxon>Pseudomonadati</taxon>
        <taxon>Pseudomonadota</taxon>
        <taxon>Betaproteobacteria</taxon>
        <taxon>Burkholderiales</taxon>
        <taxon>Oxalobacteraceae</taxon>
        <taxon>Telluria group</taxon>
        <taxon>Massilia</taxon>
    </lineage>
</organism>
<evidence type="ECO:0000259" key="2">
    <source>
        <dbReference type="PROSITE" id="PS50113"/>
    </source>
</evidence>
<evidence type="ECO:0000313" key="5">
    <source>
        <dbReference type="EMBL" id="MVW63953.1"/>
    </source>
</evidence>
<dbReference type="SMART" id="SM00086">
    <property type="entry name" value="PAC"/>
    <property type="match status" value="1"/>
</dbReference>
<dbReference type="CDD" id="cd01948">
    <property type="entry name" value="EAL"/>
    <property type="match status" value="1"/>
</dbReference>
<dbReference type="Gene3D" id="3.30.450.20">
    <property type="entry name" value="PAS domain"/>
    <property type="match status" value="2"/>
</dbReference>
<keyword evidence="6" id="KW-1185">Reference proteome</keyword>
<feature type="domain" description="GGDEF" evidence="4">
    <location>
        <begin position="297"/>
        <end position="429"/>
    </location>
</feature>
<reference evidence="5 6" key="1">
    <citation type="submission" date="2019-12" db="EMBL/GenBank/DDBJ databases">
        <authorList>
            <person name="Li C."/>
            <person name="Zhao J."/>
        </authorList>
    </citation>
    <scope>NUCLEOTIDE SEQUENCE [LARGE SCALE GENOMIC DNA]</scope>
    <source>
        <strain evidence="5 6">NEAU-DD11</strain>
    </source>
</reference>
<dbReference type="Pfam" id="PF08448">
    <property type="entry name" value="PAS_4"/>
    <property type="match status" value="1"/>
</dbReference>
<dbReference type="PANTHER" id="PTHR44757:SF2">
    <property type="entry name" value="BIOFILM ARCHITECTURE MAINTENANCE PROTEIN MBAA"/>
    <property type="match status" value="1"/>
</dbReference>
<dbReference type="Pfam" id="PF00990">
    <property type="entry name" value="GGDEF"/>
    <property type="match status" value="1"/>
</dbReference>
<dbReference type="SMART" id="SM00091">
    <property type="entry name" value="PAS"/>
    <property type="match status" value="2"/>
</dbReference>
<protein>
    <submittedName>
        <fullName evidence="5">EAL domain-containing protein</fullName>
    </submittedName>
</protein>
<dbReference type="SUPFAM" id="SSF55785">
    <property type="entry name" value="PYP-like sensor domain (PAS domain)"/>
    <property type="match status" value="2"/>
</dbReference>
<dbReference type="InterPro" id="IPR000700">
    <property type="entry name" value="PAS-assoc_C"/>
</dbReference>
<dbReference type="SMART" id="SM00267">
    <property type="entry name" value="GGDEF"/>
    <property type="match status" value="1"/>
</dbReference>
<dbReference type="NCBIfam" id="TIGR00254">
    <property type="entry name" value="GGDEF"/>
    <property type="match status" value="1"/>
</dbReference>
<dbReference type="RefSeq" id="WP_056126349.1">
    <property type="nucleotide sequence ID" value="NZ_WSES01000010.1"/>
</dbReference>
<dbReference type="NCBIfam" id="TIGR00229">
    <property type="entry name" value="sensory_box"/>
    <property type="match status" value="2"/>
</dbReference>
<evidence type="ECO:0000259" key="4">
    <source>
        <dbReference type="PROSITE" id="PS50887"/>
    </source>
</evidence>
<dbReference type="InterPro" id="IPR000160">
    <property type="entry name" value="GGDEF_dom"/>
</dbReference>
<dbReference type="PROSITE" id="PS50112">
    <property type="entry name" value="PAS"/>
    <property type="match status" value="2"/>
</dbReference>
<dbReference type="Gene3D" id="3.30.70.270">
    <property type="match status" value="1"/>
</dbReference>
<dbReference type="InterPro" id="IPR013656">
    <property type="entry name" value="PAS_4"/>
</dbReference>
<accession>A0A7X3G5D4</accession>
<dbReference type="PROSITE" id="PS50113">
    <property type="entry name" value="PAC"/>
    <property type="match status" value="1"/>
</dbReference>
<dbReference type="AlphaFoldDB" id="A0A7X3G5D4"/>
<dbReference type="PANTHER" id="PTHR44757">
    <property type="entry name" value="DIGUANYLATE CYCLASE DGCP"/>
    <property type="match status" value="1"/>
</dbReference>
<dbReference type="InterPro" id="IPR000014">
    <property type="entry name" value="PAS"/>
</dbReference>
<proteinExistence type="predicted"/>
<dbReference type="EMBL" id="WSES01000010">
    <property type="protein sequence ID" value="MVW63953.1"/>
    <property type="molecule type" value="Genomic_DNA"/>
</dbReference>
<dbReference type="InterPro" id="IPR001610">
    <property type="entry name" value="PAC"/>
</dbReference>
<dbReference type="InterPro" id="IPR035965">
    <property type="entry name" value="PAS-like_dom_sf"/>
</dbReference>
<evidence type="ECO:0000259" key="3">
    <source>
        <dbReference type="PROSITE" id="PS50883"/>
    </source>
</evidence>
<dbReference type="InterPro" id="IPR043128">
    <property type="entry name" value="Rev_trsase/Diguanyl_cyclase"/>
</dbReference>
<feature type="domain" description="PAC" evidence="2">
    <location>
        <begin position="93"/>
        <end position="148"/>
    </location>
</feature>
<evidence type="ECO:0000313" key="6">
    <source>
        <dbReference type="Proteomes" id="UP000443353"/>
    </source>
</evidence>
<dbReference type="Gene3D" id="3.20.20.450">
    <property type="entry name" value="EAL domain"/>
    <property type="match status" value="1"/>
</dbReference>
<feature type="domain" description="PAS" evidence="1">
    <location>
        <begin position="149"/>
        <end position="200"/>
    </location>
</feature>
<dbReference type="PROSITE" id="PS50883">
    <property type="entry name" value="EAL"/>
    <property type="match status" value="1"/>
</dbReference>
<dbReference type="SUPFAM" id="SSF55073">
    <property type="entry name" value="Nucleotide cyclase"/>
    <property type="match status" value="1"/>
</dbReference>
<dbReference type="CDD" id="cd00130">
    <property type="entry name" value="PAS"/>
    <property type="match status" value="2"/>
</dbReference>
<dbReference type="PROSITE" id="PS50887">
    <property type="entry name" value="GGDEF"/>
    <property type="match status" value="1"/>
</dbReference>
<gene>
    <name evidence="5" type="ORF">GPY61_28895</name>
</gene>
<feature type="domain" description="PAS" evidence="1">
    <location>
        <begin position="24"/>
        <end position="93"/>
    </location>
</feature>
<dbReference type="SMART" id="SM00052">
    <property type="entry name" value="EAL"/>
    <property type="match status" value="1"/>
</dbReference>
<evidence type="ECO:0000259" key="1">
    <source>
        <dbReference type="PROSITE" id="PS50112"/>
    </source>
</evidence>
<feature type="domain" description="EAL" evidence="3">
    <location>
        <begin position="438"/>
        <end position="691"/>
    </location>
</feature>
<sequence>MQNCSPEEVRSLLDKIEQLPVPFFKRLIEASNTGIIISDASLPDNPIAYVNPAFERMTGYALYEVVGRNCRFLQRDDRDQPEIALIRHCVERAEICTALLRNYRKDGTPFWCRMHLFPVRENGDTPTHFVAFLQDVTEVVEAEQAAVQARERLSTVLESISDGCVSLDREWRFTYVNARGAAWIDRRPEDLVGKNMWTEFPEAVGGPFYDAYQHAMHDREVARCENFYAPLGIWLELRVYPSREGVTAFFADVTERKEAETRLLHLATHDSLTGLHNRLSCLRALDEALARSVEDERPVGVLFVDLDHFKEVNDAHGHRAGDMALQEIGRRLGSLAGAGITVARISGDEFVVVLEGMNADGAKGVAAAVLQHLATPIAVDGHYVTVGGSIGIAIGNGREYSADELLNNADAAMYEAKDNGRHTYAIFSTAARHLLKQRLELRQDVFSALERRQFVLFYQPQVSAVNGAVVGAEALLRWEHPRLGLLAPDLFLPMLEGSPAITAVGAWVCEEACRQAREWELLGYRLRMAVNVSPRQLTDENLPPLLKNLVNRYDLDPECIKLEVTESMLMQDIDKAAAVLRSLQRDGFRIALDDFGTGYSNLSYLRTLPITAIKIDRSFVREIEQDRRCLDIVNGVIAFAKSLKLDVICEGIETELQKEAIRSTGCDVLQGYLIGKPMRSDDFRALLLAQTAAPNQAGPGCKP</sequence>
<dbReference type="SUPFAM" id="SSF141868">
    <property type="entry name" value="EAL domain-like"/>
    <property type="match status" value="1"/>
</dbReference>
<dbReference type="CDD" id="cd01949">
    <property type="entry name" value="GGDEF"/>
    <property type="match status" value="1"/>
</dbReference>
<name>A0A7X3G5D4_9BURK</name>
<dbReference type="Pfam" id="PF00563">
    <property type="entry name" value="EAL"/>
    <property type="match status" value="1"/>
</dbReference>
<dbReference type="Proteomes" id="UP000443353">
    <property type="component" value="Unassembled WGS sequence"/>
</dbReference>
<dbReference type="InterPro" id="IPR029787">
    <property type="entry name" value="Nucleotide_cyclase"/>
</dbReference>
<dbReference type="InterPro" id="IPR035919">
    <property type="entry name" value="EAL_sf"/>
</dbReference>